<organism evidence="1 2">
    <name type="scientific">Eumeta variegata</name>
    <name type="common">Bagworm moth</name>
    <name type="synonym">Eumeta japonica</name>
    <dbReference type="NCBI Taxonomy" id="151549"/>
    <lineage>
        <taxon>Eukaryota</taxon>
        <taxon>Metazoa</taxon>
        <taxon>Ecdysozoa</taxon>
        <taxon>Arthropoda</taxon>
        <taxon>Hexapoda</taxon>
        <taxon>Insecta</taxon>
        <taxon>Pterygota</taxon>
        <taxon>Neoptera</taxon>
        <taxon>Endopterygota</taxon>
        <taxon>Lepidoptera</taxon>
        <taxon>Glossata</taxon>
        <taxon>Ditrysia</taxon>
        <taxon>Tineoidea</taxon>
        <taxon>Psychidae</taxon>
        <taxon>Oiketicinae</taxon>
        <taxon>Eumeta</taxon>
    </lineage>
</organism>
<dbReference type="EMBL" id="BGZK01001138">
    <property type="protein sequence ID" value="GBP72241.1"/>
    <property type="molecule type" value="Genomic_DNA"/>
</dbReference>
<sequence length="113" mass="11526">MNSAGGPAAGADLEPLPLIYVELPRAGGDGAATRKSAELRITSCSTASVSLEVTSHEPAPVPRQLGAGRMRGVPRSLHARVATEACLGMSREDEKTGRVPLCSLLEGSGGCGE</sequence>
<evidence type="ECO:0000313" key="1">
    <source>
        <dbReference type="EMBL" id="GBP72241.1"/>
    </source>
</evidence>
<evidence type="ECO:0000313" key="2">
    <source>
        <dbReference type="Proteomes" id="UP000299102"/>
    </source>
</evidence>
<protein>
    <submittedName>
        <fullName evidence="1">Uncharacterized protein</fullName>
    </submittedName>
</protein>
<keyword evidence="2" id="KW-1185">Reference proteome</keyword>
<reference evidence="1 2" key="1">
    <citation type="journal article" date="2019" name="Commun. Biol.">
        <title>The bagworm genome reveals a unique fibroin gene that provides high tensile strength.</title>
        <authorList>
            <person name="Kono N."/>
            <person name="Nakamura H."/>
            <person name="Ohtoshi R."/>
            <person name="Tomita M."/>
            <person name="Numata K."/>
            <person name="Arakawa K."/>
        </authorList>
    </citation>
    <scope>NUCLEOTIDE SEQUENCE [LARGE SCALE GENOMIC DNA]</scope>
</reference>
<dbReference type="AlphaFoldDB" id="A0A4C1Y7L2"/>
<proteinExistence type="predicted"/>
<gene>
    <name evidence="1" type="ORF">EVAR_58007_1</name>
</gene>
<comment type="caution">
    <text evidence="1">The sequence shown here is derived from an EMBL/GenBank/DDBJ whole genome shotgun (WGS) entry which is preliminary data.</text>
</comment>
<dbReference type="Proteomes" id="UP000299102">
    <property type="component" value="Unassembled WGS sequence"/>
</dbReference>
<name>A0A4C1Y7L2_EUMVA</name>
<accession>A0A4C1Y7L2</accession>